<dbReference type="PANTHER" id="PTHR23507">
    <property type="entry name" value="ZGC:174356"/>
    <property type="match status" value="1"/>
</dbReference>
<comment type="subcellular location">
    <subcellularLocation>
        <location evidence="1">Membrane</location>
        <topology evidence="1">Multi-pass membrane protein</topology>
    </subcellularLocation>
</comment>
<reference evidence="7 8" key="1">
    <citation type="journal article" date="2018" name="PLoS Pathog.">
        <title>Evolution of structural diversity of trichothecenes, a family of toxins produced by plant pathogenic and entomopathogenic fungi.</title>
        <authorList>
            <person name="Proctor R.H."/>
            <person name="McCormick S.P."/>
            <person name="Kim H.S."/>
            <person name="Cardoza R.E."/>
            <person name="Stanley A.M."/>
            <person name="Lindo L."/>
            <person name="Kelly A."/>
            <person name="Brown D.W."/>
            <person name="Lee T."/>
            <person name="Vaughan M.M."/>
            <person name="Alexander N.J."/>
            <person name="Busman M."/>
            <person name="Gutierrez S."/>
        </authorList>
    </citation>
    <scope>NUCLEOTIDE SEQUENCE [LARGE SCALE GENOMIC DNA]</scope>
    <source>
        <strain evidence="7 8">NRRL 20695</strain>
    </source>
</reference>
<feature type="transmembrane region" description="Helical" evidence="6">
    <location>
        <begin position="165"/>
        <end position="188"/>
    </location>
</feature>
<evidence type="ECO:0000313" key="7">
    <source>
        <dbReference type="EMBL" id="RGP79183.1"/>
    </source>
</evidence>
<dbReference type="Proteomes" id="UP000266234">
    <property type="component" value="Unassembled WGS sequence"/>
</dbReference>
<dbReference type="PANTHER" id="PTHR23507:SF1">
    <property type="entry name" value="FI18259P1-RELATED"/>
    <property type="match status" value="1"/>
</dbReference>
<keyword evidence="8" id="KW-1185">Reference proteome</keyword>
<keyword evidence="2 6" id="KW-0812">Transmembrane</keyword>
<evidence type="ECO:0000256" key="6">
    <source>
        <dbReference type="SAM" id="Phobius"/>
    </source>
</evidence>
<gene>
    <name evidence="7" type="ORF">FLONG3_2619</name>
</gene>
<sequence length="471" mass="52361">MPSLSNTDSGQQWPAPFRRIRHWFAAGRDGTSRRQHEIYPLNFWFCILVLLLTRLGNDLLLYPRDDLILTAVCRHYYENDHGDHGNPGPEFCFDERITRHWLSITRLLMFLAPLASTVAQIPMGILVDKGKRRLAFTINIFSTVLYWGSIAVFGLVRVFPLWCFYLSPIFLLLGGGPWALGNLVFATVSSSVRPEQRTTAFSLLEGLSGIPSLVAPLLYNASMSPDLWVAYTIALVVYSLTLLPALHLRNDDTPQNEDTERGDEVISDEIQPLLGAGGNSAREPIRLSPREGTRFGQKLNIIAICCACFFGVCLARGSTFYTFVWIWSQFGHDAIFTSVLLYIQAVVLTILFLVVLPLTIRRLDKTWRVAKRDIVLSSAWVASCAVGTLIILLAPNLATAIIGFILVTLEYAAPVSIRSFLASHFEKSYSGRLFAGIGIVETIGGLLGQHLTTAGYYTQGVPFAISLVRND</sequence>
<comment type="caution">
    <text evidence="7">The sequence shown here is derived from an EMBL/GenBank/DDBJ whole genome shotgun (WGS) entry which is preliminary data.</text>
</comment>
<feature type="transmembrane region" description="Helical" evidence="6">
    <location>
        <begin position="38"/>
        <end position="56"/>
    </location>
</feature>
<feature type="transmembrane region" description="Helical" evidence="6">
    <location>
        <begin position="299"/>
        <end position="327"/>
    </location>
</feature>
<feature type="transmembrane region" description="Helical" evidence="6">
    <location>
        <begin position="200"/>
        <end position="221"/>
    </location>
</feature>
<dbReference type="GO" id="GO:0022857">
    <property type="term" value="F:transmembrane transporter activity"/>
    <property type="evidence" value="ECO:0007669"/>
    <property type="project" value="InterPro"/>
</dbReference>
<keyword evidence="3 6" id="KW-1133">Transmembrane helix</keyword>
<evidence type="ECO:0000256" key="5">
    <source>
        <dbReference type="ARBA" id="ARBA00023180"/>
    </source>
</evidence>
<feature type="transmembrane region" description="Helical" evidence="6">
    <location>
        <begin position="134"/>
        <end position="159"/>
    </location>
</feature>
<evidence type="ECO:0000313" key="8">
    <source>
        <dbReference type="Proteomes" id="UP000266234"/>
    </source>
</evidence>
<feature type="transmembrane region" description="Helical" evidence="6">
    <location>
        <begin position="339"/>
        <end position="360"/>
    </location>
</feature>
<dbReference type="InterPro" id="IPR011701">
    <property type="entry name" value="MFS"/>
</dbReference>
<dbReference type="GO" id="GO:0016020">
    <property type="term" value="C:membrane"/>
    <property type="evidence" value="ECO:0007669"/>
    <property type="project" value="UniProtKB-SubCell"/>
</dbReference>
<evidence type="ECO:0008006" key="9">
    <source>
        <dbReference type="Google" id="ProtNLM"/>
    </source>
</evidence>
<feature type="transmembrane region" description="Helical" evidence="6">
    <location>
        <begin position="433"/>
        <end position="452"/>
    </location>
</feature>
<keyword evidence="4 6" id="KW-0472">Membrane</keyword>
<evidence type="ECO:0000256" key="1">
    <source>
        <dbReference type="ARBA" id="ARBA00004141"/>
    </source>
</evidence>
<accession>A0A395T377</accession>
<feature type="transmembrane region" description="Helical" evidence="6">
    <location>
        <begin position="107"/>
        <end position="127"/>
    </location>
</feature>
<organism evidence="7 8">
    <name type="scientific">Fusarium longipes</name>
    <dbReference type="NCBI Taxonomy" id="694270"/>
    <lineage>
        <taxon>Eukaryota</taxon>
        <taxon>Fungi</taxon>
        <taxon>Dikarya</taxon>
        <taxon>Ascomycota</taxon>
        <taxon>Pezizomycotina</taxon>
        <taxon>Sordariomycetes</taxon>
        <taxon>Hypocreomycetidae</taxon>
        <taxon>Hypocreales</taxon>
        <taxon>Nectriaceae</taxon>
        <taxon>Fusarium</taxon>
    </lineage>
</organism>
<dbReference type="Gene3D" id="1.20.1250.20">
    <property type="entry name" value="MFS general substrate transporter like domains"/>
    <property type="match status" value="1"/>
</dbReference>
<keyword evidence="5" id="KW-0325">Glycoprotein</keyword>
<evidence type="ECO:0000256" key="2">
    <source>
        <dbReference type="ARBA" id="ARBA00022692"/>
    </source>
</evidence>
<evidence type="ECO:0000256" key="3">
    <source>
        <dbReference type="ARBA" id="ARBA00022989"/>
    </source>
</evidence>
<protein>
    <recommendedName>
        <fullName evidence="9">Mfs general substrate transporter</fullName>
    </recommendedName>
</protein>
<feature type="transmembrane region" description="Helical" evidence="6">
    <location>
        <begin position="372"/>
        <end position="394"/>
    </location>
</feature>
<feature type="transmembrane region" description="Helical" evidence="6">
    <location>
        <begin position="400"/>
        <end position="421"/>
    </location>
</feature>
<name>A0A395T377_9HYPO</name>
<evidence type="ECO:0000256" key="4">
    <source>
        <dbReference type="ARBA" id="ARBA00023136"/>
    </source>
</evidence>
<dbReference type="OrthoDB" id="194139at2759"/>
<proteinExistence type="predicted"/>
<dbReference type="SUPFAM" id="SSF103473">
    <property type="entry name" value="MFS general substrate transporter"/>
    <property type="match status" value="1"/>
</dbReference>
<dbReference type="Pfam" id="PF07690">
    <property type="entry name" value="MFS_1"/>
    <property type="match status" value="1"/>
</dbReference>
<dbReference type="AlphaFoldDB" id="A0A395T377"/>
<dbReference type="EMBL" id="PXOG01000053">
    <property type="protein sequence ID" value="RGP79183.1"/>
    <property type="molecule type" value="Genomic_DNA"/>
</dbReference>
<feature type="transmembrane region" description="Helical" evidence="6">
    <location>
        <begin position="227"/>
        <end position="246"/>
    </location>
</feature>
<dbReference type="InterPro" id="IPR036259">
    <property type="entry name" value="MFS_trans_sf"/>
</dbReference>